<evidence type="ECO:0000313" key="2">
    <source>
        <dbReference type="Proteomes" id="UP001140234"/>
    </source>
</evidence>
<comment type="caution">
    <text evidence="1">The sequence shown here is derived from an EMBL/GenBank/DDBJ whole genome shotgun (WGS) entry which is preliminary data.</text>
</comment>
<name>A0ACC1K1H6_9FUNG</name>
<gene>
    <name evidence="1" type="primary">TXNDC8</name>
    <name evidence="1" type="ORF">IWQ57_002178</name>
</gene>
<evidence type="ECO:0000313" key="1">
    <source>
        <dbReference type="EMBL" id="KAJ2771523.1"/>
    </source>
</evidence>
<reference evidence="1" key="1">
    <citation type="submission" date="2022-07" db="EMBL/GenBank/DDBJ databases">
        <title>Phylogenomic reconstructions and comparative analyses of Kickxellomycotina fungi.</title>
        <authorList>
            <person name="Reynolds N.K."/>
            <person name="Stajich J.E."/>
            <person name="Barry K."/>
            <person name="Grigoriev I.V."/>
            <person name="Crous P."/>
            <person name="Smith M.E."/>
        </authorList>
    </citation>
    <scope>NUCLEOTIDE SEQUENCE</scope>
    <source>
        <strain evidence="1">CBS 109366</strain>
    </source>
</reference>
<protein>
    <submittedName>
        <fullName evidence="1">Glycerol ether metabolic process</fullName>
    </submittedName>
</protein>
<keyword evidence="2" id="KW-1185">Reference proteome</keyword>
<dbReference type="EMBL" id="JANBUJ010000524">
    <property type="protein sequence ID" value="KAJ2771523.1"/>
    <property type="molecule type" value="Genomic_DNA"/>
</dbReference>
<sequence length="139" mass="15047">MSKSNFIEIESKEQFDKIVADNALVAIDFTATWCGPCKLIGPVFKAFSQEFKDIVFLKVDVDDYSEISQKYEVRAMPTFKFLLNGKPVDELVGANKAKLNEGLQALAKLAPANKAKPEAAPEAEPEVEATPAGEAAPAA</sequence>
<organism evidence="1 2">
    <name type="scientific">Coemansia nantahalensis</name>
    <dbReference type="NCBI Taxonomy" id="2789366"/>
    <lineage>
        <taxon>Eukaryota</taxon>
        <taxon>Fungi</taxon>
        <taxon>Fungi incertae sedis</taxon>
        <taxon>Zoopagomycota</taxon>
        <taxon>Kickxellomycotina</taxon>
        <taxon>Kickxellomycetes</taxon>
        <taxon>Kickxellales</taxon>
        <taxon>Kickxellaceae</taxon>
        <taxon>Coemansia</taxon>
    </lineage>
</organism>
<dbReference type="Proteomes" id="UP001140234">
    <property type="component" value="Unassembled WGS sequence"/>
</dbReference>
<proteinExistence type="predicted"/>
<accession>A0ACC1K1H6</accession>